<dbReference type="Proteomes" id="UP000805418">
    <property type="component" value="Chromosome 38"/>
</dbReference>
<dbReference type="GeneTree" id="ENSGT01050000248478"/>
<dbReference type="Ensembl" id="ENSCAFT00845045990.1">
    <property type="protein sequence ID" value="ENSCAFP00845036107.1"/>
    <property type="gene ID" value="ENSCAFG00845026063.1"/>
</dbReference>
<organism evidence="2 3">
    <name type="scientific">Canis lupus familiaris</name>
    <name type="common">Dog</name>
    <name type="synonym">Canis familiaris</name>
    <dbReference type="NCBI Taxonomy" id="9615"/>
    <lineage>
        <taxon>Eukaryota</taxon>
        <taxon>Metazoa</taxon>
        <taxon>Chordata</taxon>
        <taxon>Craniata</taxon>
        <taxon>Vertebrata</taxon>
        <taxon>Euteleostomi</taxon>
        <taxon>Mammalia</taxon>
        <taxon>Eutheria</taxon>
        <taxon>Laurasiatheria</taxon>
        <taxon>Carnivora</taxon>
        <taxon>Caniformia</taxon>
        <taxon>Canidae</taxon>
        <taxon>Canis</taxon>
    </lineage>
</organism>
<reference evidence="2" key="2">
    <citation type="submission" date="2025-08" db="UniProtKB">
        <authorList>
            <consortium name="Ensembl"/>
        </authorList>
    </citation>
    <scope>IDENTIFICATION</scope>
    <source>
        <strain evidence="2">Boxer</strain>
    </source>
</reference>
<dbReference type="OrthoDB" id="285219at2759"/>
<evidence type="ECO:0000256" key="1">
    <source>
        <dbReference type="SAM" id="MobiDB-lite"/>
    </source>
</evidence>
<feature type="compositionally biased region" description="Polar residues" evidence="1">
    <location>
        <begin position="1"/>
        <end position="26"/>
    </location>
</feature>
<accession>A0A8I3PYT7</accession>
<dbReference type="AlphaFoldDB" id="A0A8I3PYT7"/>
<protein>
    <submittedName>
        <fullName evidence="2">Uncharacterized protein</fullName>
    </submittedName>
</protein>
<reference evidence="2" key="3">
    <citation type="submission" date="2025-09" db="UniProtKB">
        <authorList>
            <consortium name="Ensembl"/>
        </authorList>
    </citation>
    <scope>IDENTIFICATION</scope>
    <source>
        <strain evidence="2">Boxer</strain>
    </source>
</reference>
<feature type="region of interest" description="Disordered" evidence="1">
    <location>
        <begin position="67"/>
        <end position="90"/>
    </location>
</feature>
<keyword evidence="3" id="KW-1185">Reference proteome</keyword>
<evidence type="ECO:0000313" key="3">
    <source>
        <dbReference type="Proteomes" id="UP000805418"/>
    </source>
</evidence>
<feature type="region of interest" description="Disordered" evidence="1">
    <location>
        <begin position="1"/>
        <end position="38"/>
    </location>
</feature>
<reference evidence="2" key="1">
    <citation type="submission" date="2020-03" db="EMBL/GenBank/DDBJ databases">
        <title>Long-read based genome assembly of a Labrador retriever dog.</title>
        <authorList>
            <person name="Eory L."/>
            <person name="Zhang W."/>
            <person name="Schoenebeck J."/>
        </authorList>
    </citation>
    <scope>NUCLEOTIDE SEQUENCE [LARGE SCALE GENOMIC DNA]</scope>
    <source>
        <strain evidence="2">Labrador retriever</strain>
    </source>
</reference>
<name>A0A8I3PYT7_CANLF</name>
<proteinExistence type="predicted"/>
<sequence length="136" mass="15738">MSKPGSGSFSPNINFTDCSLSQQLKNPEQPPEKHRRKRCWGLDLIRKDRKKEKKKIQSSNLEMVMFVMRDRAESSQSRTSNRRGRRKEDLELRDAWVAQKKTDLELIMTEMDVSTSSTELEECICKAVEALMALTT</sequence>
<evidence type="ECO:0000313" key="2">
    <source>
        <dbReference type="Ensembl" id="ENSCAFP00845036107.1"/>
    </source>
</evidence>